<dbReference type="FunFam" id="3.40.50.300:FF:000292">
    <property type="entry name" value="ATP-dependent dethiobiotin synthetase BioD"/>
    <property type="match status" value="1"/>
</dbReference>
<dbReference type="PANTHER" id="PTHR43210">
    <property type="entry name" value="DETHIOBIOTIN SYNTHETASE"/>
    <property type="match status" value="1"/>
</dbReference>
<evidence type="ECO:0000313" key="9">
    <source>
        <dbReference type="EMBL" id="RRH87324.1"/>
    </source>
</evidence>
<dbReference type="PIRSF" id="PIRSF006755">
    <property type="entry name" value="DTB_synth"/>
    <property type="match status" value="1"/>
</dbReference>
<dbReference type="GO" id="GO:0004141">
    <property type="term" value="F:dethiobiotin synthase activity"/>
    <property type="evidence" value="ECO:0007669"/>
    <property type="project" value="UniProtKB-UniRule"/>
</dbReference>
<comment type="caution">
    <text evidence="8">Lacks conserved residue(s) required for the propagation of feature annotation.</text>
</comment>
<dbReference type="GO" id="GO:0005829">
    <property type="term" value="C:cytosol"/>
    <property type="evidence" value="ECO:0007669"/>
    <property type="project" value="TreeGrafter"/>
</dbReference>
<feature type="binding site" evidence="8">
    <location>
        <begin position="214"/>
        <end position="216"/>
    </location>
    <ligand>
        <name>ATP</name>
        <dbReference type="ChEBI" id="CHEBI:30616"/>
    </ligand>
</feature>
<dbReference type="Proteomes" id="UP000271590">
    <property type="component" value="Unassembled WGS sequence"/>
</dbReference>
<keyword evidence="2 8" id="KW-0436">Ligase</keyword>
<name>A0A3P3ELQ0_9BURK</name>
<comment type="catalytic activity">
    <reaction evidence="8">
        <text>(7R,8S)-7,8-diammoniononanoate + CO2 + ATP = (4R,5S)-dethiobiotin + ADP + phosphate + 3 H(+)</text>
        <dbReference type="Rhea" id="RHEA:15805"/>
        <dbReference type="ChEBI" id="CHEBI:15378"/>
        <dbReference type="ChEBI" id="CHEBI:16526"/>
        <dbReference type="ChEBI" id="CHEBI:30616"/>
        <dbReference type="ChEBI" id="CHEBI:43474"/>
        <dbReference type="ChEBI" id="CHEBI:149469"/>
        <dbReference type="ChEBI" id="CHEBI:149473"/>
        <dbReference type="ChEBI" id="CHEBI:456216"/>
        <dbReference type="EC" id="6.3.3.3"/>
    </reaction>
</comment>
<comment type="similarity">
    <text evidence="8">Belongs to the dethiobiotin synthetase family.</text>
</comment>
<sequence>MSAAPGAPMTRRRWFVAGTDTGVGKTLASSAMLSLLAASGLRAVGMKPVAAGLELVDGAWRNDDVEQLHAAGNVDAPLGLRCPYLLRAPMSPHLAAREEGVRIELPPLLSAFAALSEQADAVVVEGVGGFCVPFGDDIDSADLAVALELPVILVVGLRLGCLNHALLTAEAIRARGLVLAGWIASTIEPEMLAPEANLQTLRGRLGAPLVGVVPHLAEPSAASAARHIDLRALRATAAYAAHRSAELAEFSHSAAPAELSRSAALA</sequence>
<evidence type="ECO:0000256" key="7">
    <source>
        <dbReference type="ARBA" id="ARBA00022842"/>
    </source>
</evidence>
<evidence type="ECO:0000256" key="5">
    <source>
        <dbReference type="ARBA" id="ARBA00022756"/>
    </source>
</evidence>
<dbReference type="CDD" id="cd03109">
    <property type="entry name" value="DTBS"/>
    <property type="match status" value="1"/>
</dbReference>
<dbReference type="Pfam" id="PF13500">
    <property type="entry name" value="AAA_26"/>
    <property type="match status" value="1"/>
</dbReference>
<keyword evidence="6 8" id="KW-0067">ATP-binding</keyword>
<reference evidence="9 10" key="1">
    <citation type="submission" date="2018-11" db="EMBL/GenBank/DDBJ databases">
        <title>The genome of Variovorax sp T529.</title>
        <authorList>
            <person name="Gao J."/>
        </authorList>
    </citation>
    <scope>NUCLEOTIDE SEQUENCE [LARGE SCALE GENOMIC DNA]</scope>
    <source>
        <strain evidence="9 10">T529</strain>
    </source>
</reference>
<dbReference type="GO" id="GO:0000287">
    <property type="term" value="F:magnesium ion binding"/>
    <property type="evidence" value="ECO:0007669"/>
    <property type="project" value="UniProtKB-UniRule"/>
</dbReference>
<evidence type="ECO:0000256" key="3">
    <source>
        <dbReference type="ARBA" id="ARBA00022723"/>
    </source>
</evidence>
<comment type="function">
    <text evidence="8">Catalyzes a mechanistically unusual reaction, the ATP-dependent insertion of CO2 between the N7 and N8 nitrogen atoms of 7,8-diaminopelargonic acid (DAPA, also called 7,8-diammoniononanoate) to form a ureido ring.</text>
</comment>
<feature type="binding site" evidence="8">
    <location>
        <position position="64"/>
    </location>
    <ligand>
        <name>ATP</name>
        <dbReference type="ChEBI" id="CHEBI:30616"/>
    </ligand>
</feature>
<dbReference type="InterPro" id="IPR027417">
    <property type="entry name" value="P-loop_NTPase"/>
</dbReference>
<comment type="caution">
    <text evidence="9">The sequence shown here is derived from an EMBL/GenBank/DDBJ whole genome shotgun (WGS) entry which is preliminary data.</text>
</comment>
<keyword evidence="3 8" id="KW-0479">Metal-binding</keyword>
<dbReference type="InterPro" id="IPR004472">
    <property type="entry name" value="DTB_synth_BioD"/>
</dbReference>
<dbReference type="NCBIfam" id="TIGR00347">
    <property type="entry name" value="bioD"/>
    <property type="match status" value="1"/>
</dbReference>
<evidence type="ECO:0000256" key="1">
    <source>
        <dbReference type="ARBA" id="ARBA00022490"/>
    </source>
</evidence>
<keyword evidence="5 8" id="KW-0093">Biotin biosynthesis</keyword>
<accession>A0A3P3ELQ0</accession>
<dbReference type="EC" id="6.3.3.3" evidence="8"/>
<keyword evidence="4 8" id="KW-0547">Nucleotide-binding</keyword>
<gene>
    <name evidence="8 9" type="primary">bioD</name>
    <name evidence="9" type="ORF">EH244_17675</name>
</gene>
<feature type="binding site" evidence="8">
    <location>
        <position position="26"/>
    </location>
    <ligand>
        <name>Mg(2+)</name>
        <dbReference type="ChEBI" id="CHEBI:18420"/>
    </ligand>
</feature>
<comment type="pathway">
    <text evidence="8">Cofactor biosynthesis; biotin biosynthesis; biotin from 7,8-diaminononanoate: step 1/2.</text>
</comment>
<dbReference type="PANTHER" id="PTHR43210:SF5">
    <property type="entry name" value="DETHIOBIOTIN SYNTHETASE"/>
    <property type="match status" value="1"/>
</dbReference>
<dbReference type="GO" id="GO:0005524">
    <property type="term" value="F:ATP binding"/>
    <property type="evidence" value="ECO:0007669"/>
    <property type="project" value="UniProtKB-UniRule"/>
</dbReference>
<protein>
    <recommendedName>
        <fullName evidence="8">ATP-dependent dethiobiotin synthetase BioD</fullName>
        <ecNumber evidence="8">6.3.3.3</ecNumber>
    </recommendedName>
    <alternativeName>
        <fullName evidence="8">DTB synthetase</fullName>
        <shortName evidence="8">DTBS</shortName>
    </alternativeName>
    <alternativeName>
        <fullName evidence="8">Dethiobiotin synthase</fullName>
    </alternativeName>
</protein>
<dbReference type="GO" id="GO:0042803">
    <property type="term" value="F:protein homodimerization activity"/>
    <property type="evidence" value="ECO:0007669"/>
    <property type="project" value="UniProtKB-ARBA"/>
</dbReference>
<evidence type="ECO:0000256" key="6">
    <source>
        <dbReference type="ARBA" id="ARBA00022840"/>
    </source>
</evidence>
<feature type="binding site" evidence="8">
    <location>
        <position position="64"/>
    </location>
    <ligand>
        <name>Mg(2+)</name>
        <dbReference type="ChEBI" id="CHEBI:18420"/>
    </ligand>
</feature>
<evidence type="ECO:0000313" key="10">
    <source>
        <dbReference type="Proteomes" id="UP000271590"/>
    </source>
</evidence>
<feature type="binding site" evidence="8">
    <location>
        <begin position="22"/>
        <end position="27"/>
    </location>
    <ligand>
        <name>ATP</name>
        <dbReference type="ChEBI" id="CHEBI:30616"/>
    </ligand>
</feature>
<dbReference type="EMBL" id="RQXU01000009">
    <property type="protein sequence ID" value="RRH87324.1"/>
    <property type="molecule type" value="Genomic_DNA"/>
</dbReference>
<comment type="cofactor">
    <cofactor evidence="8">
        <name>Mg(2+)</name>
        <dbReference type="ChEBI" id="CHEBI:18420"/>
    </cofactor>
</comment>
<evidence type="ECO:0000256" key="8">
    <source>
        <dbReference type="HAMAP-Rule" id="MF_00336"/>
    </source>
</evidence>
<dbReference type="AlphaFoldDB" id="A0A3P3ELQ0"/>
<evidence type="ECO:0000256" key="2">
    <source>
        <dbReference type="ARBA" id="ARBA00022598"/>
    </source>
</evidence>
<feature type="active site" evidence="8">
    <location>
        <position position="47"/>
    </location>
</feature>
<keyword evidence="7 8" id="KW-0460">Magnesium</keyword>
<evidence type="ECO:0000256" key="4">
    <source>
        <dbReference type="ARBA" id="ARBA00022741"/>
    </source>
</evidence>
<feature type="binding site" evidence="8">
    <location>
        <begin position="185"/>
        <end position="186"/>
    </location>
    <ligand>
        <name>ATP</name>
        <dbReference type="ChEBI" id="CHEBI:30616"/>
    </ligand>
</feature>
<dbReference type="SUPFAM" id="SSF52540">
    <property type="entry name" value="P-loop containing nucleoside triphosphate hydrolases"/>
    <property type="match status" value="1"/>
</dbReference>
<organism evidence="9 10">
    <name type="scientific">Variovorax beijingensis</name>
    <dbReference type="NCBI Taxonomy" id="2496117"/>
    <lineage>
        <taxon>Bacteria</taxon>
        <taxon>Pseudomonadati</taxon>
        <taxon>Pseudomonadota</taxon>
        <taxon>Betaproteobacteria</taxon>
        <taxon>Burkholderiales</taxon>
        <taxon>Comamonadaceae</taxon>
        <taxon>Variovorax</taxon>
    </lineage>
</organism>
<comment type="subunit">
    <text evidence="8">Homodimer.</text>
</comment>
<keyword evidence="1 8" id="KW-0963">Cytoplasm</keyword>
<feature type="binding site" evidence="8">
    <location>
        <begin position="125"/>
        <end position="128"/>
    </location>
    <ligand>
        <name>ATP</name>
        <dbReference type="ChEBI" id="CHEBI:30616"/>
    </ligand>
</feature>
<comment type="subcellular location">
    <subcellularLocation>
        <location evidence="8">Cytoplasm</location>
    </subcellularLocation>
</comment>
<feature type="binding site" evidence="8">
    <location>
        <position position="125"/>
    </location>
    <ligand>
        <name>Mg(2+)</name>
        <dbReference type="ChEBI" id="CHEBI:18420"/>
    </ligand>
</feature>
<dbReference type="HAMAP" id="MF_00336">
    <property type="entry name" value="BioD"/>
    <property type="match status" value="1"/>
</dbReference>
<dbReference type="GO" id="GO:0009102">
    <property type="term" value="P:biotin biosynthetic process"/>
    <property type="evidence" value="ECO:0007669"/>
    <property type="project" value="UniProtKB-UniRule"/>
</dbReference>
<dbReference type="UniPathway" id="UPA00078">
    <property type="reaction ID" value="UER00161"/>
</dbReference>
<proteinExistence type="inferred from homology"/>
<dbReference type="Gene3D" id="3.40.50.300">
    <property type="entry name" value="P-loop containing nucleotide triphosphate hydrolases"/>
    <property type="match status" value="1"/>
</dbReference>